<sequence length="20" mass="2565">MSSDIRACMWNRWQDLHKRM</sequence>
<dbReference type="Proteomes" id="UP000324832">
    <property type="component" value="Unassembled WGS sequence"/>
</dbReference>
<accession>A0A5E4Q927</accession>
<dbReference type="EMBL" id="FZQP02001804">
    <property type="protein sequence ID" value="VVC93893.1"/>
    <property type="molecule type" value="Genomic_DNA"/>
</dbReference>
<protein>
    <submittedName>
        <fullName evidence="1">Uncharacterized protein</fullName>
    </submittedName>
</protein>
<gene>
    <name evidence="1" type="ORF">LSINAPIS_LOCUS5990</name>
</gene>
<keyword evidence="2" id="KW-1185">Reference proteome</keyword>
<organism evidence="1 2">
    <name type="scientific">Leptidea sinapis</name>
    <dbReference type="NCBI Taxonomy" id="189913"/>
    <lineage>
        <taxon>Eukaryota</taxon>
        <taxon>Metazoa</taxon>
        <taxon>Ecdysozoa</taxon>
        <taxon>Arthropoda</taxon>
        <taxon>Hexapoda</taxon>
        <taxon>Insecta</taxon>
        <taxon>Pterygota</taxon>
        <taxon>Neoptera</taxon>
        <taxon>Endopterygota</taxon>
        <taxon>Lepidoptera</taxon>
        <taxon>Glossata</taxon>
        <taxon>Ditrysia</taxon>
        <taxon>Papilionoidea</taxon>
        <taxon>Pieridae</taxon>
        <taxon>Dismorphiinae</taxon>
        <taxon>Leptidea</taxon>
    </lineage>
</organism>
<dbReference type="AlphaFoldDB" id="A0A5E4Q927"/>
<reference evidence="1 2" key="1">
    <citation type="submission" date="2017-07" db="EMBL/GenBank/DDBJ databases">
        <authorList>
            <person name="Talla V."/>
            <person name="Backstrom N."/>
        </authorList>
    </citation>
    <scope>NUCLEOTIDE SEQUENCE [LARGE SCALE GENOMIC DNA]</scope>
</reference>
<evidence type="ECO:0000313" key="2">
    <source>
        <dbReference type="Proteomes" id="UP000324832"/>
    </source>
</evidence>
<evidence type="ECO:0000313" key="1">
    <source>
        <dbReference type="EMBL" id="VVC93893.1"/>
    </source>
</evidence>
<proteinExistence type="predicted"/>
<name>A0A5E4Q927_9NEOP</name>